<evidence type="ECO:0000313" key="3">
    <source>
        <dbReference type="Proteomes" id="UP001230289"/>
    </source>
</evidence>
<reference evidence="2 3" key="1">
    <citation type="submission" date="2023-08" db="EMBL/GenBank/DDBJ databases">
        <title>Microbacterium sp. nov., isolated from a waste landfill.</title>
        <authorList>
            <person name="Wen W."/>
        </authorList>
    </citation>
    <scope>NUCLEOTIDE SEQUENCE [LARGE SCALE GENOMIC DNA]</scope>
    <source>
        <strain evidence="2 3">ASV81</strain>
    </source>
</reference>
<dbReference type="InterPro" id="IPR010093">
    <property type="entry name" value="SinI_DNA-bd"/>
</dbReference>
<feature type="domain" description="Helix-turn-helix" evidence="1">
    <location>
        <begin position="7"/>
        <end position="52"/>
    </location>
</feature>
<organism evidence="2 3">
    <name type="scientific">Microbacterium capsulatum</name>
    <dbReference type="NCBI Taxonomy" id="3041921"/>
    <lineage>
        <taxon>Bacteria</taxon>
        <taxon>Bacillati</taxon>
        <taxon>Actinomycetota</taxon>
        <taxon>Actinomycetes</taxon>
        <taxon>Micrococcales</taxon>
        <taxon>Microbacteriaceae</taxon>
        <taxon>Microbacterium</taxon>
    </lineage>
</organism>
<keyword evidence="3" id="KW-1185">Reference proteome</keyword>
<sequence>MTGELLTYSGAAHRTGLSVRTLERAVARGELEAVRLGRSVRIDPSSLDAWARPTATREGLTT</sequence>
<comment type="caution">
    <text evidence="2">The sequence shown here is derived from an EMBL/GenBank/DDBJ whole genome shotgun (WGS) entry which is preliminary data.</text>
</comment>
<protein>
    <submittedName>
        <fullName evidence="2">Helix-turn-helix domain-containing protein</fullName>
    </submittedName>
</protein>
<dbReference type="Proteomes" id="UP001230289">
    <property type="component" value="Unassembled WGS sequence"/>
</dbReference>
<gene>
    <name evidence="2" type="ORF">RBR11_00885</name>
</gene>
<accession>A0ABU0XBI3</accession>
<dbReference type="EMBL" id="JAVFCB010000001">
    <property type="protein sequence ID" value="MDQ4212468.1"/>
    <property type="molecule type" value="Genomic_DNA"/>
</dbReference>
<dbReference type="InterPro" id="IPR041657">
    <property type="entry name" value="HTH_17"/>
</dbReference>
<proteinExistence type="predicted"/>
<dbReference type="NCBIfam" id="TIGR01764">
    <property type="entry name" value="excise"/>
    <property type="match status" value="1"/>
</dbReference>
<dbReference type="RefSeq" id="WP_308487405.1">
    <property type="nucleotide sequence ID" value="NZ_JAVFCB010000001.1"/>
</dbReference>
<evidence type="ECO:0000313" key="2">
    <source>
        <dbReference type="EMBL" id="MDQ4212468.1"/>
    </source>
</evidence>
<dbReference type="Pfam" id="PF12728">
    <property type="entry name" value="HTH_17"/>
    <property type="match status" value="1"/>
</dbReference>
<evidence type="ECO:0000259" key="1">
    <source>
        <dbReference type="Pfam" id="PF12728"/>
    </source>
</evidence>
<name>A0ABU0XBI3_9MICO</name>
<dbReference type="SUPFAM" id="SSF46955">
    <property type="entry name" value="Putative DNA-binding domain"/>
    <property type="match status" value="1"/>
</dbReference>
<dbReference type="InterPro" id="IPR009061">
    <property type="entry name" value="DNA-bd_dom_put_sf"/>
</dbReference>